<dbReference type="InterPro" id="IPR011990">
    <property type="entry name" value="TPR-like_helical_dom_sf"/>
</dbReference>
<evidence type="ECO:0000256" key="10">
    <source>
        <dbReference type="SAM" id="Phobius"/>
    </source>
</evidence>
<feature type="repeat" description="PPR" evidence="8">
    <location>
        <begin position="525"/>
        <end position="559"/>
    </location>
</feature>
<evidence type="ECO:0000256" key="4">
    <source>
        <dbReference type="ARBA" id="ARBA00022692"/>
    </source>
</evidence>
<dbReference type="InterPro" id="IPR002885">
    <property type="entry name" value="PPR_rpt"/>
</dbReference>
<dbReference type="NCBIfam" id="TIGR00756">
    <property type="entry name" value="PPR"/>
    <property type="match status" value="12"/>
</dbReference>
<keyword evidence="5" id="KW-0677">Repeat</keyword>
<comment type="subcellular location">
    <subcellularLocation>
        <location evidence="1">Membrane</location>
    </subcellularLocation>
</comment>
<feature type="repeat" description="PPR" evidence="8">
    <location>
        <begin position="210"/>
        <end position="244"/>
    </location>
</feature>
<accession>A0A835JLM3</accession>
<feature type="repeat" description="PPR" evidence="8">
    <location>
        <begin position="385"/>
        <end position="419"/>
    </location>
</feature>
<dbReference type="PANTHER" id="PTHR46128:SF356">
    <property type="entry name" value="PENTACOTRIPEPTIDE-REPEAT REGION OF PRORP DOMAIN-CONTAINING PROTEIN"/>
    <property type="match status" value="1"/>
</dbReference>
<evidence type="ECO:0000256" key="5">
    <source>
        <dbReference type="ARBA" id="ARBA00022737"/>
    </source>
</evidence>
<proteinExistence type="inferred from homology"/>
<feature type="transmembrane region" description="Helical" evidence="10">
    <location>
        <begin position="1117"/>
        <end position="1141"/>
    </location>
</feature>
<name>A0A835JLM3_9ROSI</name>
<evidence type="ECO:0000256" key="7">
    <source>
        <dbReference type="ARBA" id="ARBA00023136"/>
    </source>
</evidence>
<dbReference type="EMBL" id="JADGMS010000011">
    <property type="protein sequence ID" value="KAF9672523.1"/>
    <property type="molecule type" value="Genomic_DNA"/>
</dbReference>
<feature type="repeat" description="PPR" evidence="8">
    <location>
        <begin position="420"/>
        <end position="454"/>
    </location>
</feature>
<feature type="repeat" description="PPR" evidence="8">
    <location>
        <begin position="315"/>
        <end position="349"/>
    </location>
</feature>
<dbReference type="Pfam" id="PF03381">
    <property type="entry name" value="CDC50"/>
    <property type="match status" value="1"/>
</dbReference>
<feature type="transmembrane region" description="Helical" evidence="10">
    <location>
        <begin position="861"/>
        <end position="883"/>
    </location>
</feature>
<evidence type="ECO:0000256" key="8">
    <source>
        <dbReference type="PROSITE-ProRule" id="PRU00708"/>
    </source>
</evidence>
<feature type="repeat" description="PPR" evidence="8">
    <location>
        <begin position="595"/>
        <end position="629"/>
    </location>
</feature>
<evidence type="ECO:0008006" key="13">
    <source>
        <dbReference type="Google" id="ProtNLM"/>
    </source>
</evidence>
<evidence type="ECO:0000256" key="9">
    <source>
        <dbReference type="SAM" id="MobiDB-lite"/>
    </source>
</evidence>
<dbReference type="Pfam" id="PF12854">
    <property type="entry name" value="PPR_1"/>
    <property type="match status" value="2"/>
</dbReference>
<evidence type="ECO:0000313" key="12">
    <source>
        <dbReference type="Proteomes" id="UP000657918"/>
    </source>
</evidence>
<evidence type="ECO:0000256" key="1">
    <source>
        <dbReference type="ARBA" id="ARBA00004370"/>
    </source>
</evidence>
<feature type="repeat" description="PPR" evidence="8">
    <location>
        <begin position="280"/>
        <end position="314"/>
    </location>
</feature>
<feature type="repeat" description="PPR" evidence="8">
    <location>
        <begin position="245"/>
        <end position="279"/>
    </location>
</feature>
<feature type="repeat" description="PPR" evidence="8">
    <location>
        <begin position="490"/>
        <end position="524"/>
    </location>
</feature>
<keyword evidence="4 10" id="KW-0812">Transmembrane</keyword>
<dbReference type="Gene3D" id="1.25.40.10">
    <property type="entry name" value="Tetratricopeptide repeat domain"/>
    <property type="match status" value="6"/>
</dbReference>
<evidence type="ECO:0000256" key="3">
    <source>
        <dbReference type="ARBA" id="ARBA00009457"/>
    </source>
</evidence>
<dbReference type="OrthoDB" id="185373at2759"/>
<evidence type="ECO:0000256" key="6">
    <source>
        <dbReference type="ARBA" id="ARBA00022989"/>
    </source>
</evidence>
<feature type="region of interest" description="Disordered" evidence="9">
    <location>
        <begin position="107"/>
        <end position="133"/>
    </location>
</feature>
<dbReference type="PROSITE" id="PS51375">
    <property type="entry name" value="PPR"/>
    <property type="match status" value="15"/>
</dbReference>
<evidence type="ECO:0000256" key="2">
    <source>
        <dbReference type="ARBA" id="ARBA00007626"/>
    </source>
</evidence>
<feature type="repeat" description="PPR" evidence="8">
    <location>
        <begin position="350"/>
        <end position="384"/>
    </location>
</feature>
<feature type="repeat" description="PPR" evidence="8">
    <location>
        <begin position="733"/>
        <end position="767"/>
    </location>
</feature>
<feature type="compositionally biased region" description="Basic and acidic residues" evidence="9">
    <location>
        <begin position="122"/>
        <end position="133"/>
    </location>
</feature>
<gene>
    <name evidence="11" type="ORF">SADUNF_Sadunf11G0051100</name>
</gene>
<dbReference type="InterPro" id="IPR005045">
    <property type="entry name" value="CDC50/LEM3_fam"/>
</dbReference>
<dbReference type="Proteomes" id="UP000657918">
    <property type="component" value="Chromosome 11"/>
</dbReference>
<comment type="similarity">
    <text evidence="2">Belongs to the PPR family. P subfamily.</text>
</comment>
<feature type="repeat" description="PPR" evidence="8">
    <location>
        <begin position="560"/>
        <end position="594"/>
    </location>
</feature>
<dbReference type="Pfam" id="PF13041">
    <property type="entry name" value="PPR_2"/>
    <property type="match status" value="4"/>
</dbReference>
<protein>
    <recommendedName>
        <fullName evidence="13">ALA-interacting subunit</fullName>
    </recommendedName>
</protein>
<sequence length="1145" mass="130471">MLYNFISYSKFPKLVANNHFFHFVHTAKEHYRTTPFHYIHLFLSFFSSKNDGPHSYFDSDSSTTNFNSHLVETENSYDTNDGFAKMGFSTSNAHCKVCSGSFIDEAEESDEGRGQGNSSFTDENHGTKMEEDRRRIEIHEDEFRHPLVREICRLIECRSAWNHKHEGKMRHLLKTLKPRLVCAVLLSQSDERVALDFFYWSDRQWRYRHDPIVYCAMLDVLSKTKLCQGARRVLRLMERRGIQRRPQDFCCVMVSYSRAGKLRNAMQVLTMMQKAGIEPNLLVCNTAIHVLVMANMLEKALRFQERMQLLGIMPNVVTYNCLIKGYCDLHRVEDAMELIAEMPSKGCSPDKVSYYTVMGFLCKNRRIREVRDVIEKMEDTKLLADQVTYNTLIHMLSKHQHADEALQFLREAQKRGFQVDKVGYSAIVDSYCKGGRMDQAKEIVSEMFTVGCIPDVVTYTAIINGFCQVGEVDQARKMLQQMHKHGCKPNTVSYTAILKGLCQKGNSSEAREMMKASEEQWWTPNAITYSVVMHGFRREGKLSDACDVVREMIGKGLPPTPVEINLLIQSLCQTGRLDEAKKFMEECLNMGCAVNVVNFTTLIHRFCLQDDIEAALSLLDDMYLSNKHPDAVTYTTIIDALGKKGRIEEATEFTLKMLNKGIDPTPVTYRTVIHRYCQLGRVEDLLNLLDKMLARQECRTAFNQVIEKLCTFGNLEAADKLLGKVLRTASRIDANSCHMLMESYLRKGIPLSAYQVACRMFSRGLIPDLKLCEKVCKKLMQEGKSEEADNLLLRFVERGNISSLSGPSTDSSAARTRTIPIDSPSNSSAARTIPMDSSSTFLYEFKQQNLPACKPVLKPSYVITTFLLLGFIFLPIGLTTLCASRTAVEIVDRYDSECVPGAFRGNKVSFIKDSSLPKNCSRILKVRKHMKAPIYIYYQLDNYYQNHRRYVKSRSDQQLLHGLKYSNTGSCEPEESNNGLPVVPCGLIAWSLFNDTYTLIRGEKKLSINRKNISWESDRDSKFGKQVYPHNFQNGTLIGGGKLDPNIPLSDQEDLIVWMRTAAFPSFRKLYGRIEEDLEADDVIVVHLMNNYNTYSFGGKKKLVLSTSSWLGGRNDFLGVAYIFVGGSSIILSIVFLLFHIKIPR</sequence>
<comment type="caution">
    <text evidence="11">The sequence shown here is derived from an EMBL/GenBank/DDBJ whole genome shotgun (WGS) entry which is preliminary data.</text>
</comment>
<keyword evidence="6 10" id="KW-1133">Transmembrane helix</keyword>
<feature type="region of interest" description="Disordered" evidence="9">
    <location>
        <begin position="804"/>
        <end position="831"/>
    </location>
</feature>
<reference evidence="11 12" key="1">
    <citation type="submission" date="2020-10" db="EMBL/GenBank/DDBJ databases">
        <title>Plant Genome Project.</title>
        <authorList>
            <person name="Zhang R.-G."/>
        </authorList>
    </citation>
    <scope>NUCLEOTIDE SEQUENCE [LARGE SCALE GENOMIC DNA]</scope>
    <source>
        <strain evidence="11">FAFU-HL-1</strain>
        <tissue evidence="11">Leaf</tissue>
    </source>
</reference>
<keyword evidence="12" id="KW-1185">Reference proteome</keyword>
<feature type="compositionally biased region" description="Polar residues" evidence="9">
    <location>
        <begin position="804"/>
        <end position="815"/>
    </location>
</feature>
<feature type="repeat" description="PPR" evidence="8">
    <location>
        <begin position="455"/>
        <end position="489"/>
    </location>
</feature>
<evidence type="ECO:0000313" key="11">
    <source>
        <dbReference type="EMBL" id="KAF9672523.1"/>
    </source>
</evidence>
<feature type="repeat" description="PPR" evidence="8">
    <location>
        <begin position="630"/>
        <end position="664"/>
    </location>
</feature>
<dbReference type="AlphaFoldDB" id="A0A835JLM3"/>
<keyword evidence="7 10" id="KW-0472">Membrane</keyword>
<feature type="repeat" description="PPR" evidence="8">
    <location>
        <begin position="665"/>
        <end position="695"/>
    </location>
</feature>
<organism evidence="11 12">
    <name type="scientific">Salix dunnii</name>
    <dbReference type="NCBI Taxonomy" id="1413687"/>
    <lineage>
        <taxon>Eukaryota</taxon>
        <taxon>Viridiplantae</taxon>
        <taxon>Streptophyta</taxon>
        <taxon>Embryophyta</taxon>
        <taxon>Tracheophyta</taxon>
        <taxon>Spermatophyta</taxon>
        <taxon>Magnoliopsida</taxon>
        <taxon>eudicotyledons</taxon>
        <taxon>Gunneridae</taxon>
        <taxon>Pentapetalae</taxon>
        <taxon>rosids</taxon>
        <taxon>fabids</taxon>
        <taxon>Malpighiales</taxon>
        <taxon>Salicaceae</taxon>
        <taxon>Saliceae</taxon>
        <taxon>Salix</taxon>
    </lineage>
</organism>
<comment type="similarity">
    <text evidence="3">Belongs to the CDC50/LEM3 family.</text>
</comment>
<dbReference type="PANTHER" id="PTHR46128">
    <property type="entry name" value="MITOCHONDRIAL GROUP I INTRON SPLICING FACTOR CCM1"/>
    <property type="match status" value="1"/>
</dbReference>
<dbReference type="GO" id="GO:0016020">
    <property type="term" value="C:membrane"/>
    <property type="evidence" value="ECO:0007669"/>
    <property type="project" value="UniProtKB-SubCell"/>
</dbReference>
<dbReference type="Pfam" id="PF13812">
    <property type="entry name" value="PPR_3"/>
    <property type="match status" value="1"/>
</dbReference>
<dbReference type="InterPro" id="IPR050872">
    <property type="entry name" value="PPR_P_subfamily"/>
</dbReference>